<dbReference type="KEGG" id="psco:LY89DRAFT_674943"/>
<feature type="region of interest" description="Disordered" evidence="1">
    <location>
        <begin position="1"/>
        <end position="20"/>
    </location>
</feature>
<sequence length="311" mass="35038">MNQSDLPSESSSLPEGQPDEVGVDSVVTNLTAGQFHFFVKLPLEIQLKIWECICFIPRVVDVFSSGTGCEALHNLDDNFHDLFGGDLRVDFNATHCHPPTILHINMPAHIYINWECDVVCPMGTESRDRKDMEVQLLETKVSSGKVLRYLAIDPLTIEVPIGTNLMDTMDFSDEETELSWAHLLMGCPKLEEIILYPLPDNYRMHGTPLELIGISEVDIERGVGFKVPELKKVRDVILNLNGRIEMSRKATEVRELSKVQEVWVPLVVRIMGVTTGRKTGEVTVTVISPIRPDFFEKLQIAVNIAQLFGRR</sequence>
<dbReference type="Pfam" id="PF20150">
    <property type="entry name" value="2EXR"/>
    <property type="match status" value="1"/>
</dbReference>
<proteinExistence type="predicted"/>
<dbReference type="OrthoDB" id="3473305at2759"/>
<keyword evidence="4" id="KW-1185">Reference proteome</keyword>
<dbReference type="GeneID" id="28823198"/>
<feature type="compositionally biased region" description="Low complexity" evidence="1">
    <location>
        <begin position="1"/>
        <end position="15"/>
    </location>
</feature>
<dbReference type="InParanoid" id="A0A194WS83"/>
<dbReference type="RefSeq" id="XP_018065185.1">
    <property type="nucleotide sequence ID" value="XM_018213472.1"/>
</dbReference>
<dbReference type="AlphaFoldDB" id="A0A194WS83"/>
<organism evidence="3 4">
    <name type="scientific">Mollisia scopiformis</name>
    <name type="common">Conifer needle endophyte fungus</name>
    <name type="synonym">Phialocephala scopiformis</name>
    <dbReference type="NCBI Taxonomy" id="149040"/>
    <lineage>
        <taxon>Eukaryota</taxon>
        <taxon>Fungi</taxon>
        <taxon>Dikarya</taxon>
        <taxon>Ascomycota</taxon>
        <taxon>Pezizomycotina</taxon>
        <taxon>Leotiomycetes</taxon>
        <taxon>Helotiales</taxon>
        <taxon>Mollisiaceae</taxon>
        <taxon>Mollisia</taxon>
    </lineage>
</organism>
<dbReference type="EMBL" id="KQ947428">
    <property type="protein sequence ID" value="KUJ10830.1"/>
    <property type="molecule type" value="Genomic_DNA"/>
</dbReference>
<protein>
    <recommendedName>
        <fullName evidence="2">2EXR domain-containing protein</fullName>
    </recommendedName>
</protein>
<dbReference type="Proteomes" id="UP000070700">
    <property type="component" value="Unassembled WGS sequence"/>
</dbReference>
<dbReference type="InterPro" id="IPR045518">
    <property type="entry name" value="2EXR"/>
</dbReference>
<evidence type="ECO:0000313" key="4">
    <source>
        <dbReference type="Proteomes" id="UP000070700"/>
    </source>
</evidence>
<evidence type="ECO:0000256" key="1">
    <source>
        <dbReference type="SAM" id="MobiDB-lite"/>
    </source>
</evidence>
<feature type="domain" description="2EXR" evidence="2">
    <location>
        <begin position="35"/>
        <end position="106"/>
    </location>
</feature>
<evidence type="ECO:0000313" key="3">
    <source>
        <dbReference type="EMBL" id="KUJ10830.1"/>
    </source>
</evidence>
<name>A0A194WS83_MOLSC</name>
<reference evidence="3 4" key="1">
    <citation type="submission" date="2015-10" db="EMBL/GenBank/DDBJ databases">
        <title>Full genome of DAOMC 229536 Phialocephala scopiformis, a fungal endophyte of spruce producing the potent anti-insectan compound rugulosin.</title>
        <authorList>
            <consortium name="DOE Joint Genome Institute"/>
            <person name="Walker A.K."/>
            <person name="Frasz S.L."/>
            <person name="Seifert K.A."/>
            <person name="Miller J.D."/>
            <person name="Mondo S.J."/>
            <person name="Labutti K."/>
            <person name="Lipzen A."/>
            <person name="Dockter R."/>
            <person name="Kennedy M."/>
            <person name="Grigoriev I.V."/>
            <person name="Spatafora J.W."/>
        </authorList>
    </citation>
    <scope>NUCLEOTIDE SEQUENCE [LARGE SCALE GENOMIC DNA]</scope>
    <source>
        <strain evidence="3 4">CBS 120377</strain>
    </source>
</reference>
<accession>A0A194WS83</accession>
<evidence type="ECO:0000259" key="2">
    <source>
        <dbReference type="Pfam" id="PF20150"/>
    </source>
</evidence>
<gene>
    <name evidence="3" type="ORF">LY89DRAFT_674943</name>
</gene>